<dbReference type="AlphaFoldDB" id="A0A1G1T955"/>
<name>A0A1G1T955_9BACT</name>
<dbReference type="STRING" id="1908237.BEN47_10855"/>
<protein>
    <submittedName>
        <fullName evidence="1">Uncharacterized protein</fullName>
    </submittedName>
</protein>
<comment type="caution">
    <text evidence="1">The sequence shown here is derived from an EMBL/GenBank/DDBJ whole genome shotgun (WGS) entry which is preliminary data.</text>
</comment>
<dbReference type="EMBL" id="MDZB01000089">
    <property type="protein sequence ID" value="OGX87420.1"/>
    <property type="molecule type" value="Genomic_DNA"/>
</dbReference>
<evidence type="ECO:0000313" key="1">
    <source>
        <dbReference type="EMBL" id="OGX87420.1"/>
    </source>
</evidence>
<dbReference type="Proteomes" id="UP000176294">
    <property type="component" value="Unassembled WGS sequence"/>
</dbReference>
<keyword evidence="2" id="KW-1185">Reference proteome</keyword>
<gene>
    <name evidence="1" type="ORF">BEN47_10855</name>
</gene>
<sequence length="249" mass="28459">MARFTNKQRISIEKNESFKDAIRLLEDNQHVYLDEAGKPDVSLWGYTITQLPVIITAIPRHTFPAVRQLTLRISMAFAADWRGWEKMQDPARRLNLDVLLLGTNKDESRCLTSYHLDRHQVQPVAAGSQVKVPPAEVHPLYHVQFSSGKTYKVDEAADLNLGTSGNLFLDPPRLLHYPMDLILGVDFILSNYLPIAWNALQRDGSYANLCRKYQTAFLKPYIHAIAQHWNLPRDADCWGAKKAIWPNLL</sequence>
<accession>A0A1G1T955</accession>
<reference evidence="1 2" key="1">
    <citation type="submission" date="2016-08" db="EMBL/GenBank/DDBJ databases">
        <title>Hymenobacter coccineus sp. nov., Hymenobacter lapidarius sp. nov. and Hymenobacter glacialis sp. nov., isolated from Antarctic soil.</title>
        <authorList>
            <person name="Sedlacek I."/>
            <person name="Kralova S."/>
            <person name="Kyrova K."/>
            <person name="Maslanova I."/>
            <person name="Stankova E."/>
            <person name="Vrbovska V."/>
            <person name="Nemec M."/>
            <person name="Bartak M."/>
            <person name="Svec P."/>
            <person name="Busse H.-J."/>
            <person name="Pantucek R."/>
        </authorList>
    </citation>
    <scope>NUCLEOTIDE SEQUENCE [LARGE SCALE GENOMIC DNA]</scope>
    <source>
        <strain evidence="1 2">CCM 8643</strain>
    </source>
</reference>
<organism evidence="1 2">
    <name type="scientific">Hymenobacter lapidarius</name>
    <dbReference type="NCBI Taxonomy" id="1908237"/>
    <lineage>
        <taxon>Bacteria</taxon>
        <taxon>Pseudomonadati</taxon>
        <taxon>Bacteroidota</taxon>
        <taxon>Cytophagia</taxon>
        <taxon>Cytophagales</taxon>
        <taxon>Hymenobacteraceae</taxon>
        <taxon>Hymenobacter</taxon>
    </lineage>
</organism>
<evidence type="ECO:0000313" key="2">
    <source>
        <dbReference type="Proteomes" id="UP000176294"/>
    </source>
</evidence>
<proteinExistence type="predicted"/>